<organism evidence="2 3">
    <name type="scientific">Marmota monax</name>
    <name type="common">Woodchuck</name>
    <dbReference type="NCBI Taxonomy" id="9995"/>
    <lineage>
        <taxon>Eukaryota</taxon>
        <taxon>Metazoa</taxon>
        <taxon>Chordata</taxon>
        <taxon>Craniata</taxon>
        <taxon>Vertebrata</taxon>
        <taxon>Euteleostomi</taxon>
        <taxon>Mammalia</taxon>
        <taxon>Eutheria</taxon>
        <taxon>Euarchontoglires</taxon>
        <taxon>Glires</taxon>
        <taxon>Rodentia</taxon>
        <taxon>Sciuromorpha</taxon>
        <taxon>Sciuridae</taxon>
        <taxon>Xerinae</taxon>
        <taxon>Marmotini</taxon>
        <taxon>Marmota</taxon>
    </lineage>
</organism>
<keyword evidence="3" id="KW-1185">Reference proteome</keyword>
<dbReference type="AlphaFoldDB" id="A0A5E4A3X4"/>
<accession>A0A5E4A3X4</accession>
<evidence type="ECO:0000313" key="3">
    <source>
        <dbReference type="Proteomes" id="UP000335636"/>
    </source>
</evidence>
<proteinExistence type="predicted"/>
<comment type="caution">
    <text evidence="2">The sequence shown here is derived from an EMBL/GenBank/DDBJ whole genome shotgun (WGS) entry which is preliminary data.</text>
</comment>
<sequence>MKRSPRAPPQPCINPESGVFRVLTELHPFGGEPDCEGLFSAPSLQLPSDGHHRTFTNCPDTGSETLE</sequence>
<feature type="compositionally biased region" description="Polar residues" evidence="1">
    <location>
        <begin position="55"/>
        <end position="67"/>
    </location>
</feature>
<protein>
    <submittedName>
        <fullName evidence="2">Uncharacterized protein</fullName>
    </submittedName>
</protein>
<feature type="region of interest" description="Disordered" evidence="1">
    <location>
        <begin position="48"/>
        <end position="67"/>
    </location>
</feature>
<feature type="non-terminal residue" evidence="2">
    <location>
        <position position="67"/>
    </location>
</feature>
<reference evidence="2" key="1">
    <citation type="submission" date="2019-04" db="EMBL/GenBank/DDBJ databases">
        <authorList>
            <person name="Alioto T."/>
            <person name="Alioto T."/>
        </authorList>
    </citation>
    <scope>NUCLEOTIDE SEQUENCE [LARGE SCALE GENOMIC DNA]</scope>
</reference>
<dbReference type="Proteomes" id="UP000335636">
    <property type="component" value="Unassembled WGS sequence"/>
</dbReference>
<evidence type="ECO:0000313" key="2">
    <source>
        <dbReference type="EMBL" id="VTJ51616.1"/>
    </source>
</evidence>
<name>A0A5E4A3X4_MARMO</name>
<gene>
    <name evidence="2" type="ORF">MONAX_5E009641</name>
</gene>
<dbReference type="EMBL" id="CABDUW010000006">
    <property type="protein sequence ID" value="VTJ51616.1"/>
    <property type="molecule type" value="Genomic_DNA"/>
</dbReference>
<evidence type="ECO:0000256" key="1">
    <source>
        <dbReference type="SAM" id="MobiDB-lite"/>
    </source>
</evidence>